<keyword evidence="5 6" id="KW-0472">Membrane</keyword>
<feature type="signal peptide" evidence="7">
    <location>
        <begin position="1"/>
        <end position="22"/>
    </location>
</feature>
<dbReference type="GO" id="GO:0005886">
    <property type="term" value="C:plasma membrane"/>
    <property type="evidence" value="ECO:0007669"/>
    <property type="project" value="TreeGrafter"/>
</dbReference>
<keyword evidence="9" id="KW-1185">Reference proteome</keyword>
<feature type="transmembrane region" description="Helical" evidence="6">
    <location>
        <begin position="234"/>
        <end position="254"/>
    </location>
</feature>
<dbReference type="Pfam" id="PF00375">
    <property type="entry name" value="SDF"/>
    <property type="match status" value="1"/>
</dbReference>
<name>A0A9X3YNJ9_9GAMM</name>
<feature type="transmembrane region" description="Helical" evidence="6">
    <location>
        <begin position="330"/>
        <end position="350"/>
    </location>
</feature>
<dbReference type="PRINTS" id="PR00173">
    <property type="entry name" value="EDTRNSPORT"/>
</dbReference>
<feature type="transmembrane region" description="Helical" evidence="6">
    <location>
        <begin position="79"/>
        <end position="98"/>
    </location>
</feature>
<dbReference type="InterPro" id="IPR001991">
    <property type="entry name" value="Na-dicarboxylate_symporter"/>
</dbReference>
<keyword evidence="2" id="KW-0813">Transport</keyword>
<dbReference type="Proteomes" id="UP001139971">
    <property type="component" value="Unassembled WGS sequence"/>
</dbReference>
<evidence type="ECO:0000256" key="1">
    <source>
        <dbReference type="ARBA" id="ARBA00004141"/>
    </source>
</evidence>
<comment type="caution">
    <text evidence="8">The sequence shown here is derived from an EMBL/GenBank/DDBJ whole genome shotgun (WGS) entry which is preliminary data.</text>
</comment>
<dbReference type="RefSeq" id="WP_263544063.1">
    <property type="nucleotide sequence ID" value="NZ_JAOVZO020000018.1"/>
</dbReference>
<organism evidence="8 9">
    <name type="scientific">Tahibacter soli</name>
    <dbReference type="NCBI Taxonomy" id="2983605"/>
    <lineage>
        <taxon>Bacteria</taxon>
        <taxon>Pseudomonadati</taxon>
        <taxon>Pseudomonadota</taxon>
        <taxon>Gammaproteobacteria</taxon>
        <taxon>Lysobacterales</taxon>
        <taxon>Rhodanobacteraceae</taxon>
        <taxon>Tahibacter</taxon>
    </lineage>
</organism>
<dbReference type="InterPro" id="IPR036458">
    <property type="entry name" value="Na:dicarbo_symporter_sf"/>
</dbReference>
<feature type="transmembrane region" description="Helical" evidence="6">
    <location>
        <begin position="46"/>
        <end position="67"/>
    </location>
</feature>
<evidence type="ECO:0000256" key="3">
    <source>
        <dbReference type="ARBA" id="ARBA00022692"/>
    </source>
</evidence>
<comment type="subcellular location">
    <subcellularLocation>
        <location evidence="1">Membrane</location>
        <topology evidence="1">Multi-pass membrane protein</topology>
    </subcellularLocation>
</comment>
<dbReference type="PANTHER" id="PTHR42865:SF10">
    <property type="entry name" value="SODIUM:DICARBOXYLATE SYMPORTER FAMILY PROTEIN"/>
    <property type="match status" value="1"/>
</dbReference>
<reference evidence="8" key="1">
    <citation type="submission" date="2023-02" db="EMBL/GenBank/DDBJ databases">
        <title>Tahibacter soli sp. nov. isolated from soil.</title>
        <authorList>
            <person name="Baek J.H."/>
            <person name="Lee J.K."/>
            <person name="Choi D.G."/>
            <person name="Jeon C.O."/>
        </authorList>
    </citation>
    <scope>NUCLEOTIDE SEQUENCE</scope>
    <source>
        <strain evidence="8">BL</strain>
    </source>
</reference>
<evidence type="ECO:0000256" key="6">
    <source>
        <dbReference type="SAM" id="Phobius"/>
    </source>
</evidence>
<dbReference type="AlphaFoldDB" id="A0A9X3YNJ9"/>
<proteinExistence type="predicted"/>
<evidence type="ECO:0000313" key="8">
    <source>
        <dbReference type="EMBL" id="MDC8014500.1"/>
    </source>
</evidence>
<evidence type="ECO:0000256" key="4">
    <source>
        <dbReference type="ARBA" id="ARBA00022989"/>
    </source>
</evidence>
<dbReference type="Gene3D" id="1.10.3860.10">
    <property type="entry name" value="Sodium:dicarboxylate symporter"/>
    <property type="match status" value="1"/>
</dbReference>
<protein>
    <submittedName>
        <fullName evidence="8">Dicarboxylate/amino acid:cation symporter</fullName>
    </submittedName>
</protein>
<evidence type="ECO:0000256" key="2">
    <source>
        <dbReference type="ARBA" id="ARBA00022448"/>
    </source>
</evidence>
<accession>A0A9X3YNJ9</accession>
<keyword evidence="3 6" id="KW-0812">Transmembrane</keyword>
<evidence type="ECO:0000313" key="9">
    <source>
        <dbReference type="Proteomes" id="UP001139971"/>
    </source>
</evidence>
<dbReference type="PANTHER" id="PTHR42865">
    <property type="entry name" value="PROTON/GLUTAMATE-ASPARTATE SYMPORTER"/>
    <property type="match status" value="1"/>
</dbReference>
<keyword evidence="7" id="KW-0732">Signal</keyword>
<feature type="transmembrane region" description="Helical" evidence="6">
    <location>
        <begin position="144"/>
        <end position="166"/>
    </location>
</feature>
<evidence type="ECO:0000256" key="7">
    <source>
        <dbReference type="SAM" id="SignalP"/>
    </source>
</evidence>
<feature type="transmembrane region" description="Helical" evidence="6">
    <location>
        <begin position="293"/>
        <end position="324"/>
    </location>
</feature>
<keyword evidence="4 6" id="KW-1133">Transmembrane helix</keyword>
<evidence type="ECO:0000256" key="5">
    <source>
        <dbReference type="ARBA" id="ARBA00023136"/>
    </source>
</evidence>
<dbReference type="GO" id="GO:0015293">
    <property type="term" value="F:symporter activity"/>
    <property type="evidence" value="ECO:0007669"/>
    <property type="project" value="InterPro"/>
</dbReference>
<feature type="chain" id="PRO_5040836547" evidence="7">
    <location>
        <begin position="23"/>
        <end position="414"/>
    </location>
</feature>
<dbReference type="EMBL" id="JAOVZO020000018">
    <property type="protein sequence ID" value="MDC8014500.1"/>
    <property type="molecule type" value="Genomic_DNA"/>
</dbReference>
<gene>
    <name evidence="8" type="ORF">OD750_018300</name>
</gene>
<dbReference type="SUPFAM" id="SSF118215">
    <property type="entry name" value="Proton glutamate symport protein"/>
    <property type="match status" value="1"/>
</dbReference>
<sequence length="414" mass="41519">MTSATRVLLGLAAGAALGFALAQVDPSSAATASAVLRPVGRLWLNGLQMTIVPLVVALIIVGVNLATDAAASGRVARRSVLTFLAILFGGAVFAALYAPAFLSLLPRDASVAASLHAASGGTPAAPGAALNLVDWFGSIVPTNAVGAAAQGAIVPLVVFTLAFAFALTRIDAARRATIVAFFQGVADAMTVIVGWVLWLAPLGVFALILPVAANAGAGMLAALGGYLALQCSMYLIAALAMYGVVAAFGGRTVVRFAAAAAPAQAVAASTQSSLASLPAMLESQERLGTPRPVAALVLPLAVSLFRITSPIQYIGVSAFIAWAYGVDVGVAQWAFAVVLAVAISIGSAGLPGQATFMGMNLPVVQSLGLPIEPMGLLLAVELVPDVFATVGNVTADLAATRVVARGEDGDAPPG</sequence>